<evidence type="ECO:0000313" key="2">
    <source>
        <dbReference type="Proteomes" id="UP001152484"/>
    </source>
</evidence>
<evidence type="ECO:0008006" key="3">
    <source>
        <dbReference type="Google" id="ProtNLM"/>
    </source>
</evidence>
<name>A0A9P1E3C6_CUSEU</name>
<reference evidence="1" key="1">
    <citation type="submission" date="2022-07" db="EMBL/GenBank/DDBJ databases">
        <authorList>
            <person name="Macas J."/>
            <person name="Novak P."/>
            <person name="Neumann P."/>
        </authorList>
    </citation>
    <scope>NUCLEOTIDE SEQUENCE</scope>
</reference>
<dbReference type="CDD" id="cd09272">
    <property type="entry name" value="RNase_HI_RT_Ty1"/>
    <property type="match status" value="1"/>
</dbReference>
<dbReference type="PANTHER" id="PTHR11439">
    <property type="entry name" value="GAG-POL-RELATED RETROTRANSPOSON"/>
    <property type="match status" value="1"/>
</dbReference>
<proteinExistence type="predicted"/>
<sequence length="125" mass="14164">MVDALQYLTLTRPGITYAVNLISQFMHASRTTNLLAVKRIFKYLQSTLDHDMWLKLMPKATCIVAYSHADWAGCSDNSHLTTSFVVFLGPNLVSWKSKKQHTVFKSSAEAEYHGIAYTIQDTLHI</sequence>
<organism evidence="1 2">
    <name type="scientific">Cuscuta europaea</name>
    <name type="common">European dodder</name>
    <dbReference type="NCBI Taxonomy" id="41803"/>
    <lineage>
        <taxon>Eukaryota</taxon>
        <taxon>Viridiplantae</taxon>
        <taxon>Streptophyta</taxon>
        <taxon>Embryophyta</taxon>
        <taxon>Tracheophyta</taxon>
        <taxon>Spermatophyta</taxon>
        <taxon>Magnoliopsida</taxon>
        <taxon>eudicotyledons</taxon>
        <taxon>Gunneridae</taxon>
        <taxon>Pentapetalae</taxon>
        <taxon>asterids</taxon>
        <taxon>lamiids</taxon>
        <taxon>Solanales</taxon>
        <taxon>Convolvulaceae</taxon>
        <taxon>Cuscuteae</taxon>
        <taxon>Cuscuta</taxon>
        <taxon>Cuscuta subgen. Cuscuta</taxon>
    </lineage>
</organism>
<accession>A0A9P1E3C6</accession>
<evidence type="ECO:0000313" key="1">
    <source>
        <dbReference type="EMBL" id="CAH9075059.1"/>
    </source>
</evidence>
<dbReference type="AlphaFoldDB" id="A0A9P1E3C6"/>
<dbReference type="OrthoDB" id="1931513at2759"/>
<gene>
    <name evidence="1" type="ORF">CEURO_LOCUS5464</name>
</gene>
<protein>
    <recommendedName>
        <fullName evidence="3">Mitochondrial protein</fullName>
    </recommendedName>
</protein>
<dbReference type="EMBL" id="CAMAPE010000009">
    <property type="protein sequence ID" value="CAH9075059.1"/>
    <property type="molecule type" value="Genomic_DNA"/>
</dbReference>
<dbReference type="Proteomes" id="UP001152484">
    <property type="component" value="Unassembled WGS sequence"/>
</dbReference>
<comment type="caution">
    <text evidence="1">The sequence shown here is derived from an EMBL/GenBank/DDBJ whole genome shotgun (WGS) entry which is preliminary data.</text>
</comment>
<keyword evidence="2" id="KW-1185">Reference proteome</keyword>
<dbReference type="PANTHER" id="PTHR11439:SF467">
    <property type="entry name" value="INTEGRASE CATALYTIC DOMAIN-CONTAINING PROTEIN"/>
    <property type="match status" value="1"/>
</dbReference>